<dbReference type="SUPFAM" id="SSF56112">
    <property type="entry name" value="Protein kinase-like (PK-like)"/>
    <property type="match status" value="1"/>
</dbReference>
<dbReference type="InterPro" id="IPR015897">
    <property type="entry name" value="CHK_kinase-like"/>
</dbReference>
<gene>
    <name evidence="2" type="ORF">g.10196</name>
</gene>
<name>A0A1B6MRQ6_9HEMI</name>
<dbReference type="EMBL" id="GEBQ01001350">
    <property type="protein sequence ID" value="JAT38627.1"/>
    <property type="molecule type" value="Transcribed_RNA"/>
</dbReference>
<evidence type="ECO:0000259" key="1">
    <source>
        <dbReference type="SMART" id="SM00587"/>
    </source>
</evidence>
<protein>
    <recommendedName>
        <fullName evidence="1">CHK kinase-like domain-containing protein</fullName>
    </recommendedName>
</protein>
<dbReference type="PANTHER" id="PTHR11012:SF56">
    <property type="entry name" value="CHK KINASE-LIKE DOMAIN-CONTAINING PROTEIN-RELATED"/>
    <property type="match status" value="1"/>
</dbReference>
<dbReference type="InterPro" id="IPR011009">
    <property type="entry name" value="Kinase-like_dom_sf"/>
</dbReference>
<organism evidence="2">
    <name type="scientific">Graphocephala atropunctata</name>
    <dbReference type="NCBI Taxonomy" id="36148"/>
    <lineage>
        <taxon>Eukaryota</taxon>
        <taxon>Metazoa</taxon>
        <taxon>Ecdysozoa</taxon>
        <taxon>Arthropoda</taxon>
        <taxon>Hexapoda</taxon>
        <taxon>Insecta</taxon>
        <taxon>Pterygota</taxon>
        <taxon>Neoptera</taxon>
        <taxon>Paraneoptera</taxon>
        <taxon>Hemiptera</taxon>
        <taxon>Auchenorrhyncha</taxon>
        <taxon>Membracoidea</taxon>
        <taxon>Cicadellidae</taxon>
        <taxon>Cicadellinae</taxon>
        <taxon>Cicadellini</taxon>
        <taxon>Graphocephala</taxon>
    </lineage>
</organism>
<accession>A0A1B6MRQ6</accession>
<proteinExistence type="predicted"/>
<reference evidence="2" key="1">
    <citation type="submission" date="2015-11" db="EMBL/GenBank/DDBJ databases">
        <title>De novo transcriptome assembly of four potential Pierce s Disease insect vectors from Arizona vineyards.</title>
        <authorList>
            <person name="Tassone E.E."/>
        </authorList>
    </citation>
    <scope>NUCLEOTIDE SEQUENCE</scope>
</reference>
<feature type="domain" description="CHK kinase-like" evidence="1">
    <location>
        <begin position="128"/>
        <end position="323"/>
    </location>
</feature>
<dbReference type="PANTHER" id="PTHR11012">
    <property type="entry name" value="PROTEIN KINASE-LIKE DOMAIN-CONTAINING"/>
    <property type="match status" value="1"/>
</dbReference>
<dbReference type="SMART" id="SM00587">
    <property type="entry name" value="CHK"/>
    <property type="match status" value="1"/>
</dbReference>
<evidence type="ECO:0000313" key="2">
    <source>
        <dbReference type="EMBL" id="JAT38627.1"/>
    </source>
</evidence>
<dbReference type="Pfam" id="PF02958">
    <property type="entry name" value="EcKL"/>
    <property type="match status" value="1"/>
</dbReference>
<dbReference type="InterPro" id="IPR004119">
    <property type="entry name" value="EcKL"/>
</dbReference>
<sequence length="420" mass="48523">MEESNTPDWLTADFLKSCLESDEDNKEKVVITGYNVGPGVPPGNNYGSSILRVKVTYKKLFDSTEHLVSLIIKAPLVDGAFVEQYGDVLKESFEKEPKYYNEFIRESYKLMVHNIVPKNYKSPYPLSVVLEDLKESGFTMVDRRDLLDFNHCELYVRASAKLHALSIVVHKTQPDIIESLAKKSPVVDEKSRIVFKGLISNLFKCMAAFIEDQEGYKEFDDFFRDVSENDKFYCVYEEVEKSKRKLTAVIQGDPWSTNMMFKYNKLGEVIDVKLFDFQSLIFTSPVRELVTFVWTSAKPEVRENRLDELYQLYCDSLNGTFEQLGCSERLSFEELKTDILFLSPWVLVTVCVMAPFCLTDEIVDMSEVLTPILPDVPIKESLPYKLYQGPTFKKYYPKVLDHVAREGVFDYTKQKMKQLT</sequence>
<dbReference type="AlphaFoldDB" id="A0A1B6MRQ6"/>